<reference evidence="1 2" key="1">
    <citation type="journal article" date="2018" name="J. Allergy Clin. Immunol.">
        <title>High-quality assembly of Dermatophagoides pteronyssinus genome and transcriptome reveals a wide range of novel allergens.</title>
        <authorList>
            <person name="Liu X.Y."/>
            <person name="Yang K.Y."/>
            <person name="Wang M.Q."/>
            <person name="Kwok J.S."/>
            <person name="Zeng X."/>
            <person name="Yang Z."/>
            <person name="Xiao X.J."/>
            <person name="Lau C.P."/>
            <person name="Li Y."/>
            <person name="Huang Z.M."/>
            <person name="Ba J.G."/>
            <person name="Yim A.K."/>
            <person name="Ouyang C.Y."/>
            <person name="Ngai S.M."/>
            <person name="Chan T.F."/>
            <person name="Leung E.L."/>
            <person name="Liu L."/>
            <person name="Liu Z.G."/>
            <person name="Tsui S.K."/>
        </authorList>
    </citation>
    <scope>NUCLEOTIDE SEQUENCE [LARGE SCALE GENOMIC DNA]</scope>
    <source>
        <strain evidence="1">Derp</strain>
    </source>
</reference>
<proteinExistence type="predicted"/>
<reference evidence="1 2" key="2">
    <citation type="journal article" date="2022" name="Mol. Biol. Evol.">
        <title>Comparative Genomics Reveals Insights into the Divergent Evolution of Astigmatic Mites and Household Pest Adaptations.</title>
        <authorList>
            <person name="Xiong Q."/>
            <person name="Wan A.T."/>
            <person name="Liu X."/>
            <person name="Fung C.S."/>
            <person name="Xiao X."/>
            <person name="Malainual N."/>
            <person name="Hou J."/>
            <person name="Wang L."/>
            <person name="Wang M."/>
            <person name="Yang K.Y."/>
            <person name="Cui Y."/>
            <person name="Leung E.L."/>
            <person name="Nong W."/>
            <person name="Shin S.K."/>
            <person name="Au S.W."/>
            <person name="Jeong K.Y."/>
            <person name="Chew F.T."/>
            <person name="Hui J.H."/>
            <person name="Leung T.F."/>
            <person name="Tungtrongchitr A."/>
            <person name="Zhong N."/>
            <person name="Liu Z."/>
            <person name="Tsui S.K."/>
        </authorList>
    </citation>
    <scope>NUCLEOTIDE SEQUENCE [LARGE SCALE GENOMIC DNA]</scope>
    <source>
        <strain evidence="1">Derp</strain>
    </source>
</reference>
<evidence type="ECO:0000313" key="2">
    <source>
        <dbReference type="Proteomes" id="UP000887458"/>
    </source>
</evidence>
<sequence>MVDELLSARIQMTFNESVPQFIVDINVIQTQTIPSLRSTVWSSTTAIFWINNQKKYEPACSHEI</sequence>
<gene>
    <name evidence="1" type="ORF">DERP_004991</name>
</gene>
<keyword evidence="2" id="KW-1185">Reference proteome</keyword>
<evidence type="ECO:0000313" key="1">
    <source>
        <dbReference type="EMBL" id="KAH9425773.1"/>
    </source>
</evidence>
<accession>A0ABQ8JT27</accession>
<name>A0ABQ8JT27_DERPT</name>
<dbReference type="Proteomes" id="UP000887458">
    <property type="component" value="Unassembled WGS sequence"/>
</dbReference>
<dbReference type="EMBL" id="NJHN03000017">
    <property type="protein sequence ID" value="KAH9425773.1"/>
    <property type="molecule type" value="Genomic_DNA"/>
</dbReference>
<protein>
    <submittedName>
        <fullName evidence="1">Uncharacterized protein</fullName>
    </submittedName>
</protein>
<comment type="caution">
    <text evidence="1">The sequence shown here is derived from an EMBL/GenBank/DDBJ whole genome shotgun (WGS) entry which is preliminary data.</text>
</comment>
<organism evidence="1 2">
    <name type="scientific">Dermatophagoides pteronyssinus</name>
    <name type="common">European house dust mite</name>
    <dbReference type="NCBI Taxonomy" id="6956"/>
    <lineage>
        <taxon>Eukaryota</taxon>
        <taxon>Metazoa</taxon>
        <taxon>Ecdysozoa</taxon>
        <taxon>Arthropoda</taxon>
        <taxon>Chelicerata</taxon>
        <taxon>Arachnida</taxon>
        <taxon>Acari</taxon>
        <taxon>Acariformes</taxon>
        <taxon>Sarcoptiformes</taxon>
        <taxon>Astigmata</taxon>
        <taxon>Psoroptidia</taxon>
        <taxon>Analgoidea</taxon>
        <taxon>Pyroglyphidae</taxon>
        <taxon>Dermatophagoidinae</taxon>
        <taxon>Dermatophagoides</taxon>
    </lineage>
</organism>